<accession>A0A5R8NY46</accession>
<comment type="caution">
    <text evidence="1">The sequence shown here is derived from an EMBL/GenBank/DDBJ whole genome shotgun (WGS) entry which is preliminary data.</text>
</comment>
<name>A0A5R8NY46_9NOCA</name>
<dbReference type="EMBL" id="VBUT01000002">
    <property type="protein sequence ID" value="TLF80949.1"/>
    <property type="molecule type" value="Genomic_DNA"/>
</dbReference>
<gene>
    <name evidence="1" type="ORF">FEK34_04550</name>
</gene>
<proteinExistence type="predicted"/>
<sequence>MHSLESLNFSGRRNVLRLIEKLAAIEPGTVATAAFRSNMYGPHLVTGTIVTSGATGGYLLGGQPLDTSGQQRRPVAELFSLEVSSEPLPGRTGTSGSTVDPTHGDIVTAVFDQAPYGLFTITGFAVATPAAGVFATGGGWFLTSRDRHTPAARLVDIEVVAEAGSHNVPIPAPIVRWPEATAPTD</sequence>
<organism evidence="1 2">
    <name type="scientific">Nocardia cyriacigeorgica</name>
    <dbReference type="NCBI Taxonomy" id="135487"/>
    <lineage>
        <taxon>Bacteria</taxon>
        <taxon>Bacillati</taxon>
        <taxon>Actinomycetota</taxon>
        <taxon>Actinomycetes</taxon>
        <taxon>Mycobacteriales</taxon>
        <taxon>Nocardiaceae</taxon>
        <taxon>Nocardia</taxon>
    </lineage>
</organism>
<dbReference type="RefSeq" id="WP_138446588.1">
    <property type="nucleotide sequence ID" value="NZ_VBUT01000002.1"/>
</dbReference>
<reference evidence="1 2" key="1">
    <citation type="submission" date="2019-05" db="EMBL/GenBank/DDBJ databases">
        <title>Genomes sequences of two Nocardia cyriacigeorgica environmental isolates, type strains Nocardia asteroides ATCC 19247 and Nocardia cyriacigeorgica DSM 44484.</title>
        <authorList>
            <person name="Vautrin F."/>
            <person name="Bergeron E."/>
            <person name="Dubost A."/>
            <person name="Abrouk D."/>
            <person name="Rodriguez Nava V."/>
            <person name="Pujic P."/>
        </authorList>
    </citation>
    <scope>NUCLEOTIDE SEQUENCE [LARGE SCALE GENOMIC DNA]</scope>
    <source>
        <strain evidence="1 2">EML 446</strain>
    </source>
</reference>
<protein>
    <submittedName>
        <fullName evidence="1">Uncharacterized protein</fullName>
    </submittedName>
</protein>
<evidence type="ECO:0000313" key="1">
    <source>
        <dbReference type="EMBL" id="TLF80949.1"/>
    </source>
</evidence>
<dbReference type="Proteomes" id="UP000306378">
    <property type="component" value="Unassembled WGS sequence"/>
</dbReference>
<dbReference type="AlphaFoldDB" id="A0A5R8NY46"/>
<evidence type="ECO:0000313" key="2">
    <source>
        <dbReference type="Proteomes" id="UP000306378"/>
    </source>
</evidence>